<evidence type="ECO:0000313" key="2">
    <source>
        <dbReference type="EMBL" id="QDU83984.1"/>
    </source>
</evidence>
<dbReference type="RefSeq" id="WP_145184699.1">
    <property type="nucleotide sequence ID" value="NZ_CP036290.1"/>
</dbReference>
<dbReference type="AlphaFoldDB" id="A0A518CXN5"/>
<name>A0A518CXN5_9BACT</name>
<keyword evidence="3" id="KW-1185">Reference proteome</keyword>
<feature type="chain" id="PRO_5022096937" description="Secreted protein" evidence="1">
    <location>
        <begin position="21"/>
        <end position="193"/>
    </location>
</feature>
<evidence type="ECO:0008006" key="4">
    <source>
        <dbReference type="Google" id="ProtNLM"/>
    </source>
</evidence>
<feature type="signal peptide" evidence="1">
    <location>
        <begin position="1"/>
        <end position="20"/>
    </location>
</feature>
<gene>
    <name evidence="2" type="ORF">Pla163_10850</name>
</gene>
<sequence length="193" mass="20662" precursor="true">MHLKMFATGLLATLATYVVSVQDSVAAPAAPAPTPAVAQEAPGICSGCDERFNGSGPGNNAFERVVVDVASGKIHVREKYRHTDKCNGSSGCDKDTCTFTWILEAWGSGGMGDQPEDTLTVEEAQPPTTPPQVYDLPEGSNNAIRVFGPFRYEDRICGIEISIACTVFNETHMMATNPLPLSFKIGCTRCTDN</sequence>
<keyword evidence="1" id="KW-0732">Signal</keyword>
<proteinExistence type="predicted"/>
<dbReference type="Proteomes" id="UP000319342">
    <property type="component" value="Chromosome"/>
</dbReference>
<reference evidence="2 3" key="1">
    <citation type="submission" date="2019-02" db="EMBL/GenBank/DDBJ databases">
        <title>Deep-cultivation of Planctomycetes and their phenomic and genomic characterization uncovers novel biology.</title>
        <authorList>
            <person name="Wiegand S."/>
            <person name="Jogler M."/>
            <person name="Boedeker C."/>
            <person name="Pinto D."/>
            <person name="Vollmers J."/>
            <person name="Rivas-Marin E."/>
            <person name="Kohn T."/>
            <person name="Peeters S.H."/>
            <person name="Heuer A."/>
            <person name="Rast P."/>
            <person name="Oberbeckmann S."/>
            <person name="Bunk B."/>
            <person name="Jeske O."/>
            <person name="Meyerdierks A."/>
            <person name="Storesund J.E."/>
            <person name="Kallscheuer N."/>
            <person name="Luecker S."/>
            <person name="Lage O.M."/>
            <person name="Pohl T."/>
            <person name="Merkel B.J."/>
            <person name="Hornburger P."/>
            <person name="Mueller R.-W."/>
            <person name="Bruemmer F."/>
            <person name="Labrenz M."/>
            <person name="Spormann A.M."/>
            <person name="Op den Camp H."/>
            <person name="Overmann J."/>
            <person name="Amann R."/>
            <person name="Jetten M.S.M."/>
            <person name="Mascher T."/>
            <person name="Medema M.H."/>
            <person name="Devos D.P."/>
            <person name="Kaster A.-K."/>
            <person name="Ovreas L."/>
            <person name="Rohde M."/>
            <person name="Galperin M.Y."/>
            <person name="Jogler C."/>
        </authorList>
    </citation>
    <scope>NUCLEOTIDE SEQUENCE [LARGE SCALE GENOMIC DNA]</scope>
    <source>
        <strain evidence="2 3">Pla163</strain>
    </source>
</reference>
<organism evidence="2 3">
    <name type="scientific">Rohdeia mirabilis</name>
    <dbReference type="NCBI Taxonomy" id="2528008"/>
    <lineage>
        <taxon>Bacteria</taxon>
        <taxon>Pseudomonadati</taxon>
        <taxon>Planctomycetota</taxon>
        <taxon>Planctomycetia</taxon>
        <taxon>Planctomycetia incertae sedis</taxon>
        <taxon>Rohdeia</taxon>
    </lineage>
</organism>
<evidence type="ECO:0000313" key="3">
    <source>
        <dbReference type="Proteomes" id="UP000319342"/>
    </source>
</evidence>
<evidence type="ECO:0000256" key="1">
    <source>
        <dbReference type="SAM" id="SignalP"/>
    </source>
</evidence>
<dbReference type="EMBL" id="CP036290">
    <property type="protein sequence ID" value="QDU83984.1"/>
    <property type="molecule type" value="Genomic_DNA"/>
</dbReference>
<accession>A0A518CXN5</accession>
<protein>
    <recommendedName>
        <fullName evidence="4">Secreted protein</fullName>
    </recommendedName>
</protein>